<dbReference type="InterPro" id="IPR005119">
    <property type="entry name" value="LysR_subst-bd"/>
</dbReference>
<protein>
    <submittedName>
        <fullName evidence="6">DNA-binding transcriptional regulator, LysR family</fullName>
    </submittedName>
</protein>
<dbReference type="Pfam" id="PF03466">
    <property type="entry name" value="LysR_substrate"/>
    <property type="match status" value="1"/>
</dbReference>
<dbReference type="OrthoDB" id="5914299at2"/>
<evidence type="ECO:0000256" key="4">
    <source>
        <dbReference type="ARBA" id="ARBA00023163"/>
    </source>
</evidence>
<reference evidence="7" key="1">
    <citation type="submission" date="2016-10" db="EMBL/GenBank/DDBJ databases">
        <authorList>
            <person name="Varghese N."/>
        </authorList>
    </citation>
    <scope>NUCLEOTIDE SEQUENCE [LARGE SCALE GENOMIC DNA]</scope>
    <source>
        <strain evidence="7">GAS106B</strain>
    </source>
</reference>
<feature type="domain" description="HTH lysR-type" evidence="5">
    <location>
        <begin position="12"/>
        <end position="69"/>
    </location>
</feature>
<evidence type="ECO:0000256" key="1">
    <source>
        <dbReference type="ARBA" id="ARBA00009437"/>
    </source>
</evidence>
<dbReference type="GO" id="GO:0005829">
    <property type="term" value="C:cytosol"/>
    <property type="evidence" value="ECO:0007669"/>
    <property type="project" value="TreeGrafter"/>
</dbReference>
<dbReference type="Pfam" id="PF00126">
    <property type="entry name" value="HTH_1"/>
    <property type="match status" value="1"/>
</dbReference>
<keyword evidence="4" id="KW-0804">Transcription</keyword>
<dbReference type="AlphaFoldDB" id="A0A1H1JGL6"/>
<dbReference type="SUPFAM" id="SSF46785">
    <property type="entry name" value="Winged helix' DNA-binding domain"/>
    <property type="match status" value="1"/>
</dbReference>
<dbReference type="PROSITE" id="PS50931">
    <property type="entry name" value="HTH_LYSR"/>
    <property type="match status" value="1"/>
</dbReference>
<proteinExistence type="inferred from homology"/>
<dbReference type="GO" id="GO:0003700">
    <property type="term" value="F:DNA-binding transcription factor activity"/>
    <property type="evidence" value="ECO:0007669"/>
    <property type="project" value="InterPro"/>
</dbReference>
<dbReference type="Gene3D" id="3.40.190.10">
    <property type="entry name" value="Periplasmic binding protein-like II"/>
    <property type="match status" value="2"/>
</dbReference>
<evidence type="ECO:0000259" key="5">
    <source>
        <dbReference type="PROSITE" id="PS50931"/>
    </source>
</evidence>
<keyword evidence="2" id="KW-0805">Transcription regulation</keyword>
<organism evidence="6 7">
    <name type="scientific">Paraburkholderia fungorum</name>
    <dbReference type="NCBI Taxonomy" id="134537"/>
    <lineage>
        <taxon>Bacteria</taxon>
        <taxon>Pseudomonadati</taxon>
        <taxon>Pseudomonadota</taxon>
        <taxon>Betaproteobacteria</taxon>
        <taxon>Burkholderiales</taxon>
        <taxon>Burkholderiaceae</taxon>
        <taxon>Paraburkholderia</taxon>
    </lineage>
</organism>
<dbReference type="InterPro" id="IPR036388">
    <property type="entry name" value="WH-like_DNA-bd_sf"/>
</dbReference>
<dbReference type="SUPFAM" id="SSF53850">
    <property type="entry name" value="Periplasmic binding protein-like II"/>
    <property type="match status" value="1"/>
</dbReference>
<dbReference type="PANTHER" id="PTHR30419:SF8">
    <property type="entry name" value="NITROGEN ASSIMILATION TRANSCRIPTIONAL ACTIVATOR-RELATED"/>
    <property type="match status" value="1"/>
</dbReference>
<dbReference type="RefSeq" id="WP_074771539.1">
    <property type="nucleotide sequence ID" value="NZ_FNKP01000003.1"/>
</dbReference>
<dbReference type="GO" id="GO:0003677">
    <property type="term" value="F:DNA binding"/>
    <property type="evidence" value="ECO:0007669"/>
    <property type="project" value="UniProtKB-KW"/>
</dbReference>
<accession>A0A1H1JGL6</accession>
<dbReference type="EMBL" id="FNKP01000003">
    <property type="protein sequence ID" value="SDR49042.1"/>
    <property type="molecule type" value="Genomic_DNA"/>
</dbReference>
<evidence type="ECO:0000256" key="2">
    <source>
        <dbReference type="ARBA" id="ARBA00023015"/>
    </source>
</evidence>
<dbReference type="Proteomes" id="UP000183487">
    <property type="component" value="Unassembled WGS sequence"/>
</dbReference>
<comment type="similarity">
    <text evidence="1">Belongs to the LysR transcriptional regulatory family.</text>
</comment>
<dbReference type="InterPro" id="IPR050950">
    <property type="entry name" value="HTH-type_LysR_regulators"/>
</dbReference>
<evidence type="ECO:0000256" key="3">
    <source>
        <dbReference type="ARBA" id="ARBA00023125"/>
    </source>
</evidence>
<dbReference type="Gene3D" id="1.10.10.10">
    <property type="entry name" value="Winged helix-like DNA-binding domain superfamily/Winged helix DNA-binding domain"/>
    <property type="match status" value="1"/>
</dbReference>
<dbReference type="InterPro" id="IPR036390">
    <property type="entry name" value="WH_DNA-bd_sf"/>
</dbReference>
<evidence type="ECO:0000313" key="7">
    <source>
        <dbReference type="Proteomes" id="UP000183487"/>
    </source>
</evidence>
<sequence>MSQLDWYLTANLKARHLRLILAVNDFGNLSEVASNSFITVSAVSKALSEIEGALGVKLFERTVNGLRPTAYGECVVRHARVLLSGLGRVAEEIKALQTGQSGKVHVGALPSLIPTIMPKALARLKQQSPHANVSIFEGPMTTLLQELRRGELDLVVGRLPNQSAMVGLQGKVLMYSQVRLVTGPHHPLVGRKDLKWKDLQDFPWVLPPPGSLLREPIESTFARNGMSMPLNYIETLSAHLSRAYIQSEDAIALYTIDIQYPYAEVSPIHVLPLDPGFVRSPLGAAWRADKPLVPSAMLMLGCLEEVSPLLVSTEVERSAGSVGSGGQ</sequence>
<dbReference type="PANTHER" id="PTHR30419">
    <property type="entry name" value="HTH-TYPE TRANSCRIPTIONAL REGULATOR YBHD"/>
    <property type="match status" value="1"/>
</dbReference>
<keyword evidence="7" id="KW-1185">Reference proteome</keyword>
<dbReference type="InterPro" id="IPR000847">
    <property type="entry name" value="LysR_HTH_N"/>
</dbReference>
<name>A0A1H1JGL6_9BURK</name>
<evidence type="ECO:0000313" key="6">
    <source>
        <dbReference type="EMBL" id="SDR49042.1"/>
    </source>
</evidence>
<gene>
    <name evidence="6" type="ORF">SAMN05443245_6328</name>
</gene>
<keyword evidence="3 6" id="KW-0238">DNA-binding</keyword>